<feature type="transmembrane region" description="Helical" evidence="8">
    <location>
        <begin position="216"/>
        <end position="237"/>
    </location>
</feature>
<feature type="transmembrane region" description="Helical" evidence="8">
    <location>
        <begin position="258"/>
        <end position="291"/>
    </location>
</feature>
<organism evidence="9 10">
    <name type="scientific">Streptomyces roseoverticillatus</name>
    <dbReference type="NCBI Taxonomy" id="66429"/>
    <lineage>
        <taxon>Bacteria</taxon>
        <taxon>Bacillati</taxon>
        <taxon>Actinomycetota</taxon>
        <taxon>Actinomycetes</taxon>
        <taxon>Kitasatosporales</taxon>
        <taxon>Streptomycetaceae</taxon>
        <taxon>Streptomyces</taxon>
    </lineage>
</organism>
<feature type="transmembrane region" description="Helical" evidence="8">
    <location>
        <begin position="701"/>
        <end position="720"/>
    </location>
</feature>
<evidence type="ECO:0000313" key="10">
    <source>
        <dbReference type="Proteomes" id="UP001552479"/>
    </source>
</evidence>
<accession>A0ABV3IR14</accession>
<feature type="transmembrane region" description="Helical" evidence="8">
    <location>
        <begin position="461"/>
        <end position="482"/>
    </location>
</feature>
<protein>
    <submittedName>
        <fullName evidence="9">Fe(3+)-hydroxamate ABC transporter permease FhuB</fullName>
    </submittedName>
</protein>
<comment type="subcellular location">
    <subcellularLocation>
        <location evidence="1">Cell membrane</location>
        <topology evidence="1">Multi-pass membrane protein</topology>
    </subcellularLocation>
</comment>
<evidence type="ECO:0000256" key="5">
    <source>
        <dbReference type="ARBA" id="ARBA00022692"/>
    </source>
</evidence>
<evidence type="ECO:0000313" key="9">
    <source>
        <dbReference type="EMBL" id="MEV4922569.1"/>
    </source>
</evidence>
<feature type="transmembrane region" description="Helical" evidence="8">
    <location>
        <begin position="175"/>
        <end position="196"/>
    </location>
</feature>
<feature type="transmembrane region" description="Helical" evidence="8">
    <location>
        <begin position="28"/>
        <end position="52"/>
    </location>
</feature>
<dbReference type="InterPro" id="IPR037294">
    <property type="entry name" value="ABC_BtuC-like"/>
</dbReference>
<keyword evidence="4" id="KW-1003">Cell membrane</keyword>
<evidence type="ECO:0000256" key="8">
    <source>
        <dbReference type="SAM" id="Phobius"/>
    </source>
</evidence>
<evidence type="ECO:0000256" key="1">
    <source>
        <dbReference type="ARBA" id="ARBA00004651"/>
    </source>
</evidence>
<dbReference type="SUPFAM" id="SSF81345">
    <property type="entry name" value="ABC transporter involved in vitamin B12 uptake, BtuC"/>
    <property type="match status" value="2"/>
</dbReference>
<comment type="similarity">
    <text evidence="2">Belongs to the binding-protein-dependent transport system permease family. FecCD subfamily.</text>
</comment>
<keyword evidence="10" id="KW-1185">Reference proteome</keyword>
<dbReference type="PANTHER" id="PTHR30472:SF1">
    <property type="entry name" value="FE(3+) DICITRATE TRANSPORT SYSTEM PERMEASE PROTEIN FECC-RELATED"/>
    <property type="match status" value="1"/>
</dbReference>
<name>A0ABV3IR14_9ACTN</name>
<evidence type="ECO:0000256" key="3">
    <source>
        <dbReference type="ARBA" id="ARBA00022448"/>
    </source>
</evidence>
<dbReference type="PANTHER" id="PTHR30472">
    <property type="entry name" value="FERRIC ENTEROBACTIN TRANSPORT SYSTEM PERMEASE PROTEIN"/>
    <property type="match status" value="1"/>
</dbReference>
<dbReference type="Gene3D" id="1.10.3470.10">
    <property type="entry name" value="ABC transporter involved in vitamin B12 uptake, BtuC"/>
    <property type="match status" value="2"/>
</dbReference>
<evidence type="ECO:0000256" key="4">
    <source>
        <dbReference type="ARBA" id="ARBA00022475"/>
    </source>
</evidence>
<evidence type="ECO:0000256" key="2">
    <source>
        <dbReference type="ARBA" id="ARBA00007935"/>
    </source>
</evidence>
<keyword evidence="7 8" id="KW-0472">Membrane</keyword>
<feature type="transmembrane region" description="Helical" evidence="8">
    <location>
        <begin position="303"/>
        <end position="323"/>
    </location>
</feature>
<dbReference type="CDD" id="cd06550">
    <property type="entry name" value="TM_ABC_iron-siderophores_like"/>
    <property type="match status" value="2"/>
</dbReference>
<comment type="caution">
    <text evidence="9">The sequence shown here is derived from an EMBL/GenBank/DDBJ whole genome shotgun (WGS) entry which is preliminary data.</text>
</comment>
<dbReference type="EMBL" id="JBFASG010000005">
    <property type="protein sequence ID" value="MEV4922569.1"/>
    <property type="molecule type" value="Genomic_DNA"/>
</dbReference>
<sequence length="728" mass="72768">MTVSQVGPPEVQPAGQQAPAGRVHGNRAVLTASAALVLAVLVLSALSLSVGAGEVGAGDVLDYVLGRHGARDSSRLSLVVGDLRLPRTLTALAVGAALGTAGCLLQAVTRNPLAETGLLGVNAGASLGVVVGIAFLGAHSGYGYLLWAFGGAVLASALVLLIANRRGGSPMRLVLAGSALGATFGGITSVLIVNSAETYDRFRFWVLGSLAGVEGFTKLTSLAPVLAAGFVVALLIARPLSALALGDDLAKGLGHRPGVIRVVVAVAVTLLTAASVALVGPISFLGLLAGFLARAVTGPRLTAQLVLAGLIGAGVLTGSDVLARVVSRPFEAPVSVIIALFGAPVLIGIVRSRRMASMGMTDPAADEGPKGGRAAAVRRPLTRKGEGGDSLVVRTGSLSLLVHRRAAVASFVLAAVLVGAVVLSAYAGQSEMGLGRTFSAVFGSGDRFDVLLVQKFRLGRIVAGLAAGAALGLAGCLTQTLARNRLATPELLGVNDGATAAVLLSATLSGTFGAWWAGPLGALAAVLVVTTVSGGLGQRGYRVLVVGLAMSALASAVTQVVLSRRSLNSAGSLYVWTSGSLNGRSYSVAVPVLIGLAVLVPLALVVARHLNVLRFDDSTAASLGVAPGRVRLVCMLLAVGLAGLAVGICGPVGFVALASPVIAGRLAGPLRVPVLGSMLVGAALVVLADTVGRVALDGAEIPVGIVTTVLGGPFLLWVLLGRSAATRV</sequence>
<feature type="transmembrane region" description="Helical" evidence="8">
    <location>
        <begin position="330"/>
        <end position="350"/>
    </location>
</feature>
<dbReference type="InterPro" id="IPR000522">
    <property type="entry name" value="ABC_transptr_permease_BtuC"/>
</dbReference>
<feature type="transmembrane region" description="Helical" evidence="8">
    <location>
        <begin position="406"/>
        <end position="427"/>
    </location>
</feature>
<dbReference type="Proteomes" id="UP001552479">
    <property type="component" value="Unassembled WGS sequence"/>
</dbReference>
<gene>
    <name evidence="9" type="primary">fhuB</name>
    <name evidence="9" type="ORF">AB0L03_06890</name>
</gene>
<feature type="transmembrane region" description="Helical" evidence="8">
    <location>
        <begin position="543"/>
        <end position="562"/>
    </location>
</feature>
<feature type="transmembrane region" description="Helical" evidence="8">
    <location>
        <begin position="632"/>
        <end position="658"/>
    </location>
</feature>
<dbReference type="RefSeq" id="WP_366087101.1">
    <property type="nucleotide sequence ID" value="NZ_JBFASG010000005.1"/>
</dbReference>
<keyword evidence="5 8" id="KW-0812">Transmembrane</keyword>
<dbReference type="NCBIfam" id="NF007872">
    <property type="entry name" value="PRK10577.2-3"/>
    <property type="match status" value="1"/>
</dbReference>
<evidence type="ECO:0000256" key="7">
    <source>
        <dbReference type="ARBA" id="ARBA00023136"/>
    </source>
</evidence>
<feature type="transmembrane region" description="Helical" evidence="8">
    <location>
        <begin position="144"/>
        <end position="163"/>
    </location>
</feature>
<keyword evidence="6 8" id="KW-1133">Transmembrane helix</keyword>
<reference evidence="9 10" key="1">
    <citation type="submission" date="2024-06" db="EMBL/GenBank/DDBJ databases">
        <title>The Natural Products Discovery Center: Release of the First 8490 Sequenced Strains for Exploring Actinobacteria Biosynthetic Diversity.</title>
        <authorList>
            <person name="Kalkreuter E."/>
            <person name="Kautsar S.A."/>
            <person name="Yang D."/>
            <person name="Bader C.D."/>
            <person name="Teijaro C.N."/>
            <person name="Fluegel L."/>
            <person name="Davis C.M."/>
            <person name="Simpson J.R."/>
            <person name="Lauterbach L."/>
            <person name="Steele A.D."/>
            <person name="Gui C."/>
            <person name="Meng S."/>
            <person name="Li G."/>
            <person name="Viehrig K."/>
            <person name="Ye F."/>
            <person name="Su P."/>
            <person name="Kiefer A.F."/>
            <person name="Nichols A."/>
            <person name="Cepeda A.J."/>
            <person name="Yan W."/>
            <person name="Fan B."/>
            <person name="Jiang Y."/>
            <person name="Adhikari A."/>
            <person name="Zheng C.-J."/>
            <person name="Schuster L."/>
            <person name="Cowan T.M."/>
            <person name="Smanski M.J."/>
            <person name="Chevrette M.G."/>
            <person name="De Carvalho L.P.S."/>
            <person name="Shen B."/>
        </authorList>
    </citation>
    <scope>NUCLEOTIDE SEQUENCE [LARGE SCALE GENOMIC DNA]</scope>
    <source>
        <strain evidence="9 10">NPDC053791</strain>
    </source>
</reference>
<feature type="transmembrane region" description="Helical" evidence="8">
    <location>
        <begin position="117"/>
        <end position="138"/>
    </location>
</feature>
<feature type="transmembrane region" description="Helical" evidence="8">
    <location>
        <begin position="514"/>
        <end position="536"/>
    </location>
</feature>
<proteinExistence type="inferred from homology"/>
<feature type="transmembrane region" description="Helical" evidence="8">
    <location>
        <begin position="670"/>
        <end position="689"/>
    </location>
</feature>
<evidence type="ECO:0000256" key="6">
    <source>
        <dbReference type="ARBA" id="ARBA00022989"/>
    </source>
</evidence>
<dbReference type="Pfam" id="PF01032">
    <property type="entry name" value="FecCD"/>
    <property type="match status" value="2"/>
</dbReference>
<keyword evidence="3" id="KW-0813">Transport</keyword>
<feature type="transmembrane region" description="Helical" evidence="8">
    <location>
        <begin position="588"/>
        <end position="611"/>
    </location>
</feature>
<feature type="transmembrane region" description="Helical" evidence="8">
    <location>
        <begin position="85"/>
        <end position="105"/>
    </location>
</feature>